<gene>
    <name evidence="1" type="ORF">GF1_11730</name>
</gene>
<sequence length="106" mass="11892">MKDNQLTLGEDRHSQAAHDLPLLCLLLTHHACHIRAVYNHDLEDLSAQAQKAANAVSLLVSMLREQAEKEHPGADWLELYTQLENYTGTQWPPKIIGKREANDGLA</sequence>
<evidence type="ECO:0000313" key="2">
    <source>
        <dbReference type="Proteomes" id="UP001063350"/>
    </source>
</evidence>
<reference evidence="1" key="1">
    <citation type="submission" date="2020-12" db="EMBL/GenBank/DDBJ databases">
        <title>Desulfobium dissulfuricans gen. nov., sp. nov., a novel mesophilic, sulfate-reducing bacterium isolated from a deep-sea hydrothermal vent.</title>
        <authorList>
            <person name="Hashimoto Y."/>
            <person name="Tame A."/>
            <person name="Sawayama S."/>
            <person name="Miyazaki J."/>
            <person name="Takai K."/>
            <person name="Nakagawa S."/>
        </authorList>
    </citation>
    <scope>NUCLEOTIDE SEQUENCE</scope>
    <source>
        <strain evidence="1">GF1</strain>
    </source>
</reference>
<dbReference type="AlphaFoldDB" id="A0A915U588"/>
<evidence type="ECO:0000313" key="1">
    <source>
        <dbReference type="EMBL" id="BCO08797.1"/>
    </source>
</evidence>
<dbReference type="RefSeq" id="WP_267928699.1">
    <property type="nucleotide sequence ID" value="NZ_AP024233.1"/>
</dbReference>
<keyword evidence="2" id="KW-1185">Reference proteome</keyword>
<organism evidence="1 2">
    <name type="scientific">Desulfolithobacter dissulfuricans</name>
    <dbReference type="NCBI Taxonomy" id="2795293"/>
    <lineage>
        <taxon>Bacteria</taxon>
        <taxon>Pseudomonadati</taxon>
        <taxon>Thermodesulfobacteriota</taxon>
        <taxon>Desulfobulbia</taxon>
        <taxon>Desulfobulbales</taxon>
        <taxon>Desulfobulbaceae</taxon>
        <taxon>Desulfolithobacter</taxon>
    </lineage>
</organism>
<dbReference type="KEGG" id="ddu:GF1_11730"/>
<accession>A0A915U588</accession>
<proteinExistence type="predicted"/>
<dbReference type="Proteomes" id="UP001063350">
    <property type="component" value="Chromosome"/>
</dbReference>
<protein>
    <submittedName>
        <fullName evidence="1">Uncharacterized protein</fullName>
    </submittedName>
</protein>
<name>A0A915U588_9BACT</name>
<dbReference type="EMBL" id="AP024233">
    <property type="protein sequence ID" value="BCO08797.1"/>
    <property type="molecule type" value="Genomic_DNA"/>
</dbReference>